<dbReference type="NCBIfam" id="NF037962">
    <property type="entry name" value="arsenic_eff"/>
    <property type="match status" value="1"/>
</dbReference>
<feature type="transmembrane region" description="Helical" evidence="1">
    <location>
        <begin position="400"/>
        <end position="421"/>
    </location>
</feature>
<keyword evidence="3" id="KW-1185">Reference proteome</keyword>
<keyword evidence="1" id="KW-0812">Transmembrane</keyword>
<dbReference type="EMBL" id="JBHUDC010000008">
    <property type="protein sequence ID" value="MFD1515564.1"/>
    <property type="molecule type" value="Genomic_DNA"/>
</dbReference>
<dbReference type="Proteomes" id="UP001597187">
    <property type="component" value="Unassembled WGS sequence"/>
</dbReference>
<feature type="transmembrane region" description="Helical" evidence="1">
    <location>
        <begin position="215"/>
        <end position="233"/>
    </location>
</feature>
<reference evidence="2 3" key="1">
    <citation type="journal article" date="2019" name="Int. J. Syst. Evol. Microbiol.">
        <title>The Global Catalogue of Microorganisms (GCM) 10K type strain sequencing project: providing services to taxonomists for standard genome sequencing and annotation.</title>
        <authorList>
            <consortium name="The Broad Institute Genomics Platform"/>
            <consortium name="The Broad Institute Genome Sequencing Center for Infectious Disease"/>
            <person name="Wu L."/>
            <person name="Ma J."/>
        </authorList>
    </citation>
    <scope>NUCLEOTIDE SEQUENCE [LARGE SCALE GENOMIC DNA]</scope>
    <source>
        <strain evidence="2 3">CGMCC 1.12563</strain>
    </source>
</reference>
<sequence>MGSVLGGLVSQAEGVFGVVPPEIAEIFVASVRDGFVQVSAFVAVTVLLFSYVQYKTDGRLIRRLEENERAQPLVGALMGLTPGCGGAIVMMPLYLRGSVSFGTVVATLAATAGDSAFVILALAPEAALYAYGLAFVAAVLFGYAIDSFGLGVGRVDHAVRRIGGVETDGGVTTDGGFAAPGGSHVHHYEDEAGCEIEAPTRESTVLRRLTEGALALWWVAAAVALVAGTLYLLRGAPDVAIELGVSYAGVFTVAGIVGTALSFYLYFVGRRYVGHGHVGRGRDTFATLQETFTHAAMETSFVTVWVIAAYLLYEYPVALLNIDIAAMAVAAGVLAPIAGALLGLIPGCGPQIVLATAYAEGAIPFSTLTANAISQDGDALFPLIAIDKTAAVVASIYTTIPALIVGVAVHLAVGPLFGFGVL</sequence>
<comment type="caution">
    <text evidence="2">The sequence shown here is derived from an EMBL/GenBank/DDBJ whole genome shotgun (WGS) entry which is preliminary data.</text>
</comment>
<dbReference type="AlphaFoldDB" id="A0ABD6B3D1"/>
<keyword evidence="1" id="KW-1133">Transmembrane helix</keyword>
<feature type="transmembrane region" description="Helical" evidence="1">
    <location>
        <begin position="292"/>
        <end position="312"/>
    </location>
</feature>
<evidence type="ECO:0000256" key="1">
    <source>
        <dbReference type="SAM" id="Phobius"/>
    </source>
</evidence>
<feature type="transmembrane region" description="Helical" evidence="1">
    <location>
        <begin position="324"/>
        <end position="345"/>
    </location>
</feature>
<evidence type="ECO:0000313" key="3">
    <source>
        <dbReference type="Proteomes" id="UP001597187"/>
    </source>
</evidence>
<evidence type="ECO:0000313" key="2">
    <source>
        <dbReference type="EMBL" id="MFD1515564.1"/>
    </source>
</evidence>
<organism evidence="2 3">
    <name type="scientific">Halomarina rubra</name>
    <dbReference type="NCBI Taxonomy" id="2071873"/>
    <lineage>
        <taxon>Archaea</taxon>
        <taxon>Methanobacteriati</taxon>
        <taxon>Methanobacteriota</taxon>
        <taxon>Stenosarchaea group</taxon>
        <taxon>Halobacteria</taxon>
        <taxon>Halobacteriales</taxon>
        <taxon>Natronomonadaceae</taxon>
        <taxon>Halomarina</taxon>
    </lineage>
</organism>
<gene>
    <name evidence="2" type="ORF">ACFSBT_19985</name>
</gene>
<feature type="transmembrane region" description="Helical" evidence="1">
    <location>
        <begin position="128"/>
        <end position="145"/>
    </location>
</feature>
<accession>A0ABD6B3D1</accession>
<feature type="transmembrane region" description="Helical" evidence="1">
    <location>
        <begin position="73"/>
        <end position="95"/>
    </location>
</feature>
<dbReference type="InterPro" id="IPR021552">
    <property type="entry name" value="ArsP_2"/>
</dbReference>
<dbReference type="Pfam" id="PF11449">
    <property type="entry name" value="ArsP_2"/>
    <property type="match status" value="1"/>
</dbReference>
<dbReference type="RefSeq" id="WP_250875476.1">
    <property type="nucleotide sequence ID" value="NZ_JALXFV010000008.1"/>
</dbReference>
<feature type="transmembrane region" description="Helical" evidence="1">
    <location>
        <begin position="245"/>
        <end position="267"/>
    </location>
</feature>
<keyword evidence="1" id="KW-0472">Membrane</keyword>
<feature type="transmembrane region" description="Helical" evidence="1">
    <location>
        <begin position="34"/>
        <end position="52"/>
    </location>
</feature>
<proteinExistence type="predicted"/>
<name>A0ABD6B3D1_9EURY</name>
<protein>
    <submittedName>
        <fullName evidence="2">Manganese transporter</fullName>
    </submittedName>
</protein>